<dbReference type="STRING" id="743718.Isova_2355"/>
<keyword evidence="4" id="KW-1185">Reference proteome</keyword>
<sequence length="265" mass="26789">MSAWRRWARELARLVVPVACAGCGLPDVPCCARCAALLDGAPRRVEAGAPRLDRLDGVAPLPVWALVAYAGPVRDLVVAWKDRGRVDLDRLLAAGMRRAAAAVAPGVAAAAPGGVLVVPAPSSAAARRARGREHVRVLARAVARGLSDAGVPAAVAPVLRRRGGARDQVGLGSRARGRNLAAAVAVRRRALLRAGGRGPAVCLLVDDVLTTGATLAAAERALETAGAAVVGALVAAATPPPGTRSSRDATDLAATVYRPGGVGLA</sequence>
<organism evidence="4">
    <name type="scientific">Isoptericola variabilis (strain 225)</name>
    <dbReference type="NCBI Taxonomy" id="743718"/>
    <lineage>
        <taxon>Bacteria</taxon>
        <taxon>Bacillati</taxon>
        <taxon>Actinomycetota</taxon>
        <taxon>Actinomycetes</taxon>
        <taxon>Micrococcales</taxon>
        <taxon>Promicromonosporaceae</taxon>
        <taxon>Isoptericola</taxon>
    </lineage>
</organism>
<dbReference type="Pfam" id="PF00156">
    <property type="entry name" value="Pribosyltran"/>
    <property type="match status" value="1"/>
</dbReference>
<dbReference type="Proteomes" id="UP000009236">
    <property type="component" value="Chromosome"/>
</dbReference>
<protein>
    <submittedName>
        <fullName evidence="3">Phosphoribosyltransferase</fullName>
    </submittedName>
</protein>
<dbReference type="InterPro" id="IPR000836">
    <property type="entry name" value="PRTase_dom"/>
</dbReference>
<dbReference type="eggNOG" id="COG1040">
    <property type="taxonomic scope" value="Bacteria"/>
</dbReference>
<feature type="domain" description="Phosphoribosyltransferase" evidence="2">
    <location>
        <begin position="201"/>
        <end position="239"/>
    </location>
</feature>
<dbReference type="PANTHER" id="PTHR47505">
    <property type="entry name" value="DNA UTILIZATION PROTEIN YHGH"/>
    <property type="match status" value="1"/>
</dbReference>
<dbReference type="AlphaFoldDB" id="F6FRL4"/>
<evidence type="ECO:0000259" key="2">
    <source>
        <dbReference type="Pfam" id="PF00156"/>
    </source>
</evidence>
<dbReference type="KEGG" id="iva:Isova_2355"/>
<name>F6FRL4_ISOV2</name>
<dbReference type="Gene3D" id="3.40.50.2020">
    <property type="match status" value="1"/>
</dbReference>
<dbReference type="GO" id="GO:0016757">
    <property type="term" value="F:glycosyltransferase activity"/>
    <property type="evidence" value="ECO:0007669"/>
    <property type="project" value="UniProtKB-KW"/>
</dbReference>
<dbReference type="EMBL" id="CP002810">
    <property type="protein sequence ID" value="AEG45072.1"/>
    <property type="molecule type" value="Genomic_DNA"/>
</dbReference>
<proteinExistence type="inferred from homology"/>
<dbReference type="PANTHER" id="PTHR47505:SF1">
    <property type="entry name" value="DNA UTILIZATION PROTEIN YHGH"/>
    <property type="match status" value="1"/>
</dbReference>
<gene>
    <name evidence="3" type="ordered locus">Isova_2355</name>
</gene>
<keyword evidence="3" id="KW-0328">Glycosyltransferase</keyword>
<dbReference type="InterPro" id="IPR051910">
    <property type="entry name" value="ComF/GntX_DNA_util-trans"/>
</dbReference>
<dbReference type="InterPro" id="IPR029057">
    <property type="entry name" value="PRTase-like"/>
</dbReference>
<reference evidence="3 4" key="1">
    <citation type="submission" date="2011-05" db="EMBL/GenBank/DDBJ databases">
        <title>Complete sequence of Isoptericola variabilis 225.</title>
        <authorList>
            <consortium name="US DOE Joint Genome Institute"/>
            <person name="Lucas S."/>
            <person name="Han J."/>
            <person name="Lapidus A."/>
            <person name="Cheng J.-F."/>
            <person name="Goodwin L."/>
            <person name="Pitluck S."/>
            <person name="Peters L."/>
            <person name="Mikhailova N."/>
            <person name="Zeytun A."/>
            <person name="Han C."/>
            <person name="Tapia R."/>
            <person name="Land M."/>
            <person name="Hauser L."/>
            <person name="Kyrpides N."/>
            <person name="Ivanova N."/>
            <person name="Pagani I."/>
            <person name="Siebers A."/>
            <person name="Allgaier M."/>
            <person name="Thelen M."/>
            <person name="Hugenholtz P."/>
            <person name="Gladden J."/>
            <person name="Woyke T."/>
        </authorList>
    </citation>
    <scope>NUCLEOTIDE SEQUENCE [LARGE SCALE GENOMIC DNA]</scope>
    <source>
        <strain evidence="4">225</strain>
    </source>
</reference>
<dbReference type="SUPFAM" id="SSF53271">
    <property type="entry name" value="PRTase-like"/>
    <property type="match status" value="1"/>
</dbReference>
<evidence type="ECO:0000313" key="4">
    <source>
        <dbReference type="Proteomes" id="UP000009236"/>
    </source>
</evidence>
<dbReference type="CDD" id="cd06223">
    <property type="entry name" value="PRTases_typeI"/>
    <property type="match status" value="1"/>
</dbReference>
<evidence type="ECO:0000256" key="1">
    <source>
        <dbReference type="ARBA" id="ARBA00008007"/>
    </source>
</evidence>
<dbReference type="HOGENOM" id="CLU_054549_3_1_11"/>
<comment type="similarity">
    <text evidence="1">Belongs to the ComF/GntX family.</text>
</comment>
<keyword evidence="3" id="KW-0808">Transferase</keyword>
<evidence type="ECO:0000313" key="3">
    <source>
        <dbReference type="EMBL" id="AEG45072.1"/>
    </source>
</evidence>
<accession>F6FRL4</accession>